<evidence type="ECO:0000256" key="2">
    <source>
        <dbReference type="ARBA" id="ARBA00022840"/>
    </source>
</evidence>
<evidence type="ECO:0000256" key="1">
    <source>
        <dbReference type="ARBA" id="ARBA00022741"/>
    </source>
</evidence>
<sequence>MWENQNWQRASNTMVVLKRYVDMKSVYRSWYDLAKQMKTYLMCKNPCILPIFGISQDPDIKEYMLVIKFAKFGNLCDYLSEKSERINWNKKLDILCDISSALRYIHEANFVYCNLSSKQILIDENKALIGGLGGCRSIQELAELEYVTDEEEKEEMMFNIRYAAPEIFQENRFCKESNIYSFGTIMWEMSTEKIPFEYFNKMMIGLTISQKNNTSNMLLTPVDGTPECYVNLMRRCWSYDLNTRPSISEINDIICQWWRIVNREHISNVYYQFKDSDMHKVKRTLDDSFIKDEIRYQENQDPQDKIKDQEYQDNYQDNKIKRLKRQSTITDDAREWLTNAIKNGHVKFIPYAHLKVDVPSFESGHFGSITKATWKGEDVVFKRLRNTTEIKGNSLKAFIHELKIHMRMEYRDRIVRCLGISQDPSNLEHLLVTNYANNGDLRKYLKENKDLSWERSLGVLMWEISSGVPPFHKFQENKIVLIMAIHNEKKRETPILDTPVDYMNLYQWCWSDEPSARPTIQKVLEKFENMNLENRIDKNQVGEVHTDTCENGKLETSSVIEFSQLNFENAIEMLQENSSKIKNNENGST</sequence>
<keyword evidence="2" id="KW-0067">ATP-binding</keyword>
<dbReference type="PANTHER" id="PTHR44329:SF298">
    <property type="entry name" value="MIXED LINEAGE KINASE DOMAIN-LIKE PROTEIN"/>
    <property type="match status" value="1"/>
</dbReference>
<dbReference type="AlphaFoldDB" id="A0A9N8ZVA3"/>
<proteinExistence type="predicted"/>
<keyword evidence="5" id="KW-1185">Reference proteome</keyword>
<dbReference type="OrthoDB" id="544350at2759"/>
<dbReference type="GO" id="GO:0005524">
    <property type="term" value="F:ATP binding"/>
    <property type="evidence" value="ECO:0007669"/>
    <property type="project" value="InterPro"/>
</dbReference>
<dbReference type="Pfam" id="PF07714">
    <property type="entry name" value="PK_Tyr_Ser-Thr"/>
    <property type="match status" value="3"/>
</dbReference>
<dbReference type="PROSITE" id="PS50011">
    <property type="entry name" value="PROTEIN_KINASE_DOM"/>
    <property type="match status" value="2"/>
</dbReference>
<comment type="caution">
    <text evidence="4">The sequence shown here is derived from an EMBL/GenBank/DDBJ whole genome shotgun (WGS) entry which is preliminary data.</text>
</comment>
<evidence type="ECO:0000259" key="3">
    <source>
        <dbReference type="PROSITE" id="PS50011"/>
    </source>
</evidence>
<dbReference type="GO" id="GO:0004674">
    <property type="term" value="F:protein serine/threonine kinase activity"/>
    <property type="evidence" value="ECO:0007669"/>
    <property type="project" value="TreeGrafter"/>
</dbReference>
<dbReference type="EMBL" id="CAJVPV010001795">
    <property type="protein sequence ID" value="CAG8508376.1"/>
    <property type="molecule type" value="Genomic_DNA"/>
</dbReference>
<name>A0A9N8ZVA3_9GLOM</name>
<dbReference type="InterPro" id="IPR011009">
    <property type="entry name" value="Kinase-like_dom_sf"/>
</dbReference>
<keyword evidence="1" id="KW-0547">Nucleotide-binding</keyword>
<reference evidence="4" key="1">
    <citation type="submission" date="2021-06" db="EMBL/GenBank/DDBJ databases">
        <authorList>
            <person name="Kallberg Y."/>
            <person name="Tangrot J."/>
            <person name="Rosling A."/>
        </authorList>
    </citation>
    <scope>NUCLEOTIDE SEQUENCE</scope>
    <source>
        <strain evidence="4">CL551</strain>
    </source>
</reference>
<organism evidence="4 5">
    <name type="scientific">Acaulospora morrowiae</name>
    <dbReference type="NCBI Taxonomy" id="94023"/>
    <lineage>
        <taxon>Eukaryota</taxon>
        <taxon>Fungi</taxon>
        <taxon>Fungi incertae sedis</taxon>
        <taxon>Mucoromycota</taxon>
        <taxon>Glomeromycotina</taxon>
        <taxon>Glomeromycetes</taxon>
        <taxon>Diversisporales</taxon>
        <taxon>Acaulosporaceae</taxon>
        <taxon>Acaulospora</taxon>
    </lineage>
</organism>
<dbReference type="InterPro" id="IPR000719">
    <property type="entry name" value="Prot_kinase_dom"/>
</dbReference>
<dbReference type="PANTHER" id="PTHR44329">
    <property type="entry name" value="SERINE/THREONINE-PROTEIN KINASE TNNI3K-RELATED"/>
    <property type="match status" value="1"/>
</dbReference>
<feature type="domain" description="Protein kinase" evidence="3">
    <location>
        <begin position="1"/>
        <end position="258"/>
    </location>
</feature>
<dbReference type="Gene3D" id="1.10.510.10">
    <property type="entry name" value="Transferase(Phosphotransferase) domain 1"/>
    <property type="match status" value="3"/>
</dbReference>
<dbReference type="Proteomes" id="UP000789342">
    <property type="component" value="Unassembled WGS sequence"/>
</dbReference>
<evidence type="ECO:0000313" key="4">
    <source>
        <dbReference type="EMBL" id="CAG8508376.1"/>
    </source>
</evidence>
<feature type="domain" description="Protein kinase" evidence="3">
    <location>
        <begin position="355"/>
        <end position="589"/>
    </location>
</feature>
<evidence type="ECO:0000313" key="5">
    <source>
        <dbReference type="Proteomes" id="UP000789342"/>
    </source>
</evidence>
<protein>
    <submittedName>
        <fullName evidence="4">1127_t:CDS:1</fullName>
    </submittedName>
</protein>
<gene>
    <name evidence="4" type="ORF">AMORRO_LOCUS3601</name>
</gene>
<accession>A0A9N8ZVA3</accession>
<dbReference type="InterPro" id="IPR001245">
    <property type="entry name" value="Ser-Thr/Tyr_kinase_cat_dom"/>
</dbReference>
<dbReference type="InterPro" id="IPR051681">
    <property type="entry name" value="Ser/Thr_Kinases-Pseudokinases"/>
</dbReference>
<dbReference type="SUPFAM" id="SSF56112">
    <property type="entry name" value="Protein kinase-like (PK-like)"/>
    <property type="match status" value="2"/>
</dbReference>